<feature type="transmembrane region" description="Helical" evidence="6">
    <location>
        <begin position="226"/>
        <end position="254"/>
    </location>
</feature>
<accession>A0A5R8QBN6</accession>
<dbReference type="Proteomes" id="UP000306912">
    <property type="component" value="Unassembled WGS sequence"/>
</dbReference>
<feature type="transmembrane region" description="Helical" evidence="6">
    <location>
        <begin position="57"/>
        <end position="81"/>
    </location>
</feature>
<keyword evidence="2 6" id="KW-1003">Cell membrane</keyword>
<dbReference type="AlphaFoldDB" id="A0A5R8QBN6"/>
<evidence type="ECO:0000313" key="8">
    <source>
        <dbReference type="EMBL" id="TLG73922.1"/>
    </source>
</evidence>
<dbReference type="OrthoDB" id="9781780at2"/>
<evidence type="ECO:0000256" key="2">
    <source>
        <dbReference type="ARBA" id="ARBA00022475"/>
    </source>
</evidence>
<evidence type="ECO:0000259" key="7">
    <source>
        <dbReference type="Pfam" id="PF02687"/>
    </source>
</evidence>
<feature type="transmembrane region" description="Helical" evidence="6">
    <location>
        <begin position="17"/>
        <end position="37"/>
    </location>
</feature>
<gene>
    <name evidence="8" type="ORF">FEZ08_07260</name>
</gene>
<keyword evidence="4 6" id="KW-1133">Transmembrane helix</keyword>
<dbReference type="InterPro" id="IPR003838">
    <property type="entry name" value="ABC3_permease_C"/>
</dbReference>
<evidence type="ECO:0000256" key="5">
    <source>
        <dbReference type="ARBA" id="ARBA00023136"/>
    </source>
</evidence>
<dbReference type="InterPro" id="IPR052536">
    <property type="entry name" value="ABC-4_Integral_Memb_Prot"/>
</dbReference>
<dbReference type="EMBL" id="VBWP01000005">
    <property type="protein sequence ID" value="TLG73922.1"/>
    <property type="molecule type" value="Genomic_DNA"/>
</dbReference>
<feature type="transmembrane region" description="Helical" evidence="6">
    <location>
        <begin position="582"/>
        <end position="606"/>
    </location>
</feature>
<dbReference type="PIRSF" id="PIRSF018968">
    <property type="entry name" value="ABC_permease_BceB"/>
    <property type="match status" value="1"/>
</dbReference>
<evidence type="ECO:0000256" key="3">
    <source>
        <dbReference type="ARBA" id="ARBA00022692"/>
    </source>
</evidence>
<dbReference type="FunCoup" id="A0A5R8QBN6">
    <property type="interactions" value="53"/>
</dbReference>
<keyword evidence="5 6" id="KW-0472">Membrane</keyword>
<evidence type="ECO:0000256" key="1">
    <source>
        <dbReference type="ARBA" id="ARBA00004651"/>
    </source>
</evidence>
<feature type="transmembrane region" description="Helical" evidence="6">
    <location>
        <begin position="200"/>
        <end position="220"/>
    </location>
</feature>
<evidence type="ECO:0000313" key="9">
    <source>
        <dbReference type="Proteomes" id="UP000306912"/>
    </source>
</evidence>
<feature type="transmembrane region" description="Helical" evidence="6">
    <location>
        <begin position="155"/>
        <end position="179"/>
    </location>
</feature>
<feature type="transmembrane region" description="Helical" evidence="6">
    <location>
        <begin position="618"/>
        <end position="637"/>
    </location>
</feature>
<dbReference type="Pfam" id="PF02687">
    <property type="entry name" value="FtsX"/>
    <property type="match status" value="1"/>
</dbReference>
<dbReference type="GO" id="GO:0055085">
    <property type="term" value="P:transmembrane transport"/>
    <property type="evidence" value="ECO:0007669"/>
    <property type="project" value="UniProtKB-UniRule"/>
</dbReference>
<evidence type="ECO:0000256" key="6">
    <source>
        <dbReference type="PIRNR" id="PIRNR018968"/>
    </source>
</evidence>
<comment type="caution">
    <text evidence="8">The sequence shown here is derived from an EMBL/GenBank/DDBJ whole genome shotgun (WGS) entry which is preliminary data.</text>
</comment>
<sequence length="657" mass="75855">MIFHFLLKNLQSNMRNYIGYCCTIAFSVFIFYTFTAITHLSLDPTIDYLNYGYLQSVVSLSIFVLYIFTFVFIVYASSYFLRIRYPELLVYYSLGFEKHHLAIIFVIETLVINGLALLIGLIIGVVSTHFFTLLLYALIHVAPDVSMPIFFDYEAFQYTLTTFLIFMGLSILFTIIRIYMLNAKKVHQKMTIKKPLRGSFIMSFIAFGLFGFSYYLIFYPKDHFDVLLLIGFSVFWLVVPATFLFFSYFTGIFLRILKRTRLYLRNAKNFIAISSLQYQLRNFTLFLGVFTTLTTIALVMLIATTLFYQNIDQSVNADFPFAYIYTNPDNQNESRIIHNMLNNNGNNPLTNEDHYSFVLLDESQFHFNLNATNLNSLTNIQSITSLAVFSVSTYNDISNGADLNLSKTQAVYNTNPLLESKERPKPFTIDLGNTRVQTVPKGQNNFLNGYLANYGDSRSLIVSDELYNQLMAKYQSITFTTASYRDNSNLTNNYYELTNYLYDNDIPYDSILYTYTLYYNGGGTLILCSYGLAILIFLTLASILYFKLVADGRLKIDYFKNLYALGMDKSQIIGSIRMQFRLIFIVPCAVGVLHTILAIYLFSFLLQAALASLSFLDLYITTIGIIAGFILLFWLIYRQVLHSYTKRIFKNNRFLDY</sequence>
<feature type="transmembrane region" description="Helical" evidence="6">
    <location>
        <begin position="283"/>
        <end position="308"/>
    </location>
</feature>
<dbReference type="InterPro" id="IPR027022">
    <property type="entry name" value="ABC_permease_BceB-typ"/>
</dbReference>
<dbReference type="GO" id="GO:0005886">
    <property type="term" value="C:plasma membrane"/>
    <property type="evidence" value="ECO:0007669"/>
    <property type="project" value="UniProtKB-SubCell"/>
</dbReference>
<comment type="similarity">
    <text evidence="6">Belongs to the ABC-4 integral membrane protein family.</text>
</comment>
<comment type="subcellular location">
    <subcellularLocation>
        <location evidence="1 6">Cell membrane</location>
        <topology evidence="1 6">Multi-pass membrane protein</topology>
    </subcellularLocation>
</comment>
<protein>
    <submittedName>
        <fullName evidence="8">FtsX-like permease family protein</fullName>
    </submittedName>
</protein>
<dbReference type="PANTHER" id="PTHR46795">
    <property type="entry name" value="ABC TRANSPORTER PERMEASE-RELATED-RELATED"/>
    <property type="match status" value="1"/>
</dbReference>
<dbReference type="RefSeq" id="WP_138191061.1">
    <property type="nucleotide sequence ID" value="NZ_VBWP01000005.1"/>
</dbReference>
<feature type="domain" description="ABC3 transporter permease C-terminal" evidence="7">
    <location>
        <begin position="61"/>
        <end position="180"/>
    </location>
</feature>
<keyword evidence="3 6" id="KW-0812">Transmembrane</keyword>
<keyword evidence="9" id="KW-1185">Reference proteome</keyword>
<keyword evidence="6" id="KW-0813">Transport</keyword>
<dbReference type="InParanoid" id="A0A5R8QBN6"/>
<reference evidence="8 9" key="1">
    <citation type="submission" date="2019-05" db="EMBL/GenBank/DDBJ databases">
        <title>Culicoidintestinum kansasii gen. nov., sp. nov. from the gastrointestinal tract of the biting midge, Culicoides sonorensis.</title>
        <authorList>
            <person name="Neupane S."/>
            <person name="Ghosh A."/>
            <person name="Gunther S."/>
            <person name="Martin K."/>
            <person name="Zurek L."/>
        </authorList>
    </citation>
    <scope>NUCLEOTIDE SEQUENCE [LARGE SCALE GENOMIC DNA]</scope>
    <source>
        <strain evidence="8 9">CS-1</strain>
    </source>
</reference>
<feature type="transmembrane region" description="Helical" evidence="6">
    <location>
        <begin position="102"/>
        <end position="135"/>
    </location>
</feature>
<evidence type="ECO:0000256" key="4">
    <source>
        <dbReference type="ARBA" id="ARBA00022989"/>
    </source>
</evidence>
<proteinExistence type="inferred from homology"/>
<feature type="transmembrane region" description="Helical" evidence="6">
    <location>
        <begin position="517"/>
        <end position="546"/>
    </location>
</feature>
<organism evidence="8 9">
    <name type="scientific">Culicoidibacter larvae</name>
    <dbReference type="NCBI Taxonomy" id="2579976"/>
    <lineage>
        <taxon>Bacteria</taxon>
        <taxon>Bacillati</taxon>
        <taxon>Bacillota</taxon>
        <taxon>Culicoidibacteria</taxon>
        <taxon>Culicoidibacterales</taxon>
        <taxon>Culicoidibacteraceae</taxon>
        <taxon>Culicoidibacter</taxon>
    </lineage>
</organism>
<dbReference type="PANTHER" id="PTHR46795:SF3">
    <property type="entry name" value="ABC TRANSPORTER PERMEASE"/>
    <property type="match status" value="1"/>
</dbReference>
<name>A0A5R8QBN6_9FIRM</name>